<reference evidence="2 3" key="1">
    <citation type="journal article" date="2018" name="MBio">
        <title>Comparative Genomics Reveals the Core Gene Toolbox for the Fungus-Insect Symbiosis.</title>
        <authorList>
            <person name="Wang Y."/>
            <person name="Stata M."/>
            <person name="Wang W."/>
            <person name="Stajich J.E."/>
            <person name="White M.M."/>
            <person name="Moncalvo J.M."/>
        </authorList>
    </citation>
    <scope>NUCLEOTIDE SEQUENCE [LARGE SCALE GENOMIC DNA]</scope>
    <source>
        <strain evidence="2 3">AUS-77-4</strain>
    </source>
</reference>
<feature type="compositionally biased region" description="Polar residues" evidence="1">
    <location>
        <begin position="616"/>
        <end position="638"/>
    </location>
</feature>
<feature type="region of interest" description="Disordered" evidence="1">
    <location>
        <begin position="771"/>
        <end position="790"/>
    </location>
</feature>
<feature type="compositionally biased region" description="Low complexity" evidence="1">
    <location>
        <begin position="154"/>
        <end position="173"/>
    </location>
</feature>
<feature type="compositionally biased region" description="Polar residues" evidence="1">
    <location>
        <begin position="779"/>
        <end position="789"/>
    </location>
</feature>
<dbReference type="EMBL" id="MBFT01000607">
    <property type="protein sequence ID" value="PVU88636.1"/>
    <property type="molecule type" value="Genomic_DNA"/>
</dbReference>
<sequence length="915" mass="103997">MNNNPNIKDHKQYNKNSKNYDTYDLDLFYPKKSTLKTPSSSPNYFENHRESATTTNSSADRHFQNYSSDPNHNFIKPQSSRNHLYETPIDVEQTTNNEIDISRNSQKSTLLNNTYQPGPHLTLENTKYYSDIKKRENALKRYPKNTLDNLTIGSEESSQSISPEKSSGSSETSEIYNQNYNESFNHSIESVSNIYNYYTYGNNPEHRFLNDIDYDSVSGDSPLLNNSYVNGSFYDRLFSSKGGTVYPVYKVHIYVPLLTEEPLRKNDLQISKISHEGEEPKMINQLDSDELGTISLALVDYPTVYKQIEHFYTKQISLPSSKLKKPLNFKKNDLDLKVPINSFIIDSSYRTTRNDLNSRLLDINSIFKNNYPVHSSKTSKYIHKWLNHESVDKAESESDGQMYLGHEETLSGMAYTSPTGNFDFLNILKGENNSADLNSTYLKQKDTPRTIPTSNKTLIPQSVKHSEHFRENMETTIEAPKNQHPCPKYITAKTYHRKSLSVDPKILGKKNMNLIQNKKGLVMNEKTSPSPSRNEEGHITKKNFAENFGYKSDIQSDSKLQKIHPKNNIPGNQMKNSSLKKSISCDRLEQPINPSKLKFQPSFSNLQAIRDRKHSNSGGVNNSKNFNINDSANVTTNRKLIHRPFQLGRERSISATTESSRNQSKDNGDRNNGVSKLPPRSKTICTPLNESSRNTSKYTSNSKPSTALTPKRNTSSSPVSKTENLYKMPRKLSFPFEQHLKYQFQPEKGSKLNPMAASHIKDVSSINDVNSFPAKKFSAPSTRSNSPFNYTIRKRSNSKALASSSPPNNRFSSAKSISPPPPISQNMNLIQNQPTSTEPIPLIDSSVHFLPKQHHFTTRPKLENQEHGFGLKDGLEISEMQMLHSTNSVEKNNGTQKKKLLDDILSTLPKFNSRK</sequence>
<feature type="compositionally biased region" description="Polar residues" evidence="1">
    <location>
        <begin position="825"/>
        <end position="836"/>
    </location>
</feature>
<dbReference type="Proteomes" id="UP000245699">
    <property type="component" value="Unassembled WGS sequence"/>
</dbReference>
<evidence type="ECO:0000256" key="1">
    <source>
        <dbReference type="SAM" id="MobiDB-lite"/>
    </source>
</evidence>
<organism evidence="2 3">
    <name type="scientific">Furculomyces boomerangus</name>
    <dbReference type="NCBI Taxonomy" id="61424"/>
    <lineage>
        <taxon>Eukaryota</taxon>
        <taxon>Fungi</taxon>
        <taxon>Fungi incertae sedis</taxon>
        <taxon>Zoopagomycota</taxon>
        <taxon>Kickxellomycotina</taxon>
        <taxon>Harpellomycetes</taxon>
        <taxon>Harpellales</taxon>
        <taxon>Harpellaceae</taxon>
        <taxon>Furculomyces</taxon>
    </lineage>
</organism>
<keyword evidence="3" id="KW-1185">Reference proteome</keyword>
<name>A0A2T9Y8J1_9FUNG</name>
<feature type="region of interest" description="Disordered" evidence="1">
    <location>
        <begin position="34"/>
        <end position="64"/>
    </location>
</feature>
<accession>A0A2T9Y8J1</accession>
<feature type="compositionally biased region" description="Polar residues" evidence="1">
    <location>
        <begin position="798"/>
        <end position="811"/>
    </location>
</feature>
<proteinExistence type="predicted"/>
<feature type="compositionally biased region" description="Polar residues" evidence="1">
    <location>
        <begin position="683"/>
        <end position="723"/>
    </location>
</feature>
<protein>
    <submittedName>
        <fullName evidence="2">Uncharacterized protein</fullName>
    </submittedName>
</protein>
<evidence type="ECO:0000313" key="3">
    <source>
        <dbReference type="Proteomes" id="UP000245699"/>
    </source>
</evidence>
<evidence type="ECO:0000313" key="2">
    <source>
        <dbReference type="EMBL" id="PVU88636.1"/>
    </source>
</evidence>
<gene>
    <name evidence="2" type="ORF">BB559_005489</name>
</gene>
<feature type="region of interest" description="Disordered" evidence="1">
    <location>
        <begin position="795"/>
        <end position="836"/>
    </location>
</feature>
<feature type="region of interest" description="Disordered" evidence="1">
    <location>
        <begin position="150"/>
        <end position="173"/>
    </location>
</feature>
<feature type="compositionally biased region" description="Polar residues" evidence="1">
    <location>
        <begin position="653"/>
        <end position="662"/>
    </location>
</feature>
<comment type="caution">
    <text evidence="2">The sequence shown here is derived from an EMBL/GenBank/DDBJ whole genome shotgun (WGS) entry which is preliminary data.</text>
</comment>
<feature type="region of interest" description="Disordered" evidence="1">
    <location>
        <begin position="613"/>
        <end position="726"/>
    </location>
</feature>
<feature type="compositionally biased region" description="Polar residues" evidence="1">
    <location>
        <begin position="52"/>
        <end position="64"/>
    </location>
</feature>
<dbReference type="AlphaFoldDB" id="A0A2T9Y8J1"/>